<dbReference type="EMBL" id="VDMP01000026">
    <property type="protein sequence ID" value="TNM37595.1"/>
    <property type="molecule type" value="Genomic_DNA"/>
</dbReference>
<sequence length="94" mass="10184">MQDSDNFWVRDTEVDGRSAVVSWSARSGESGVCRNSHGANTWHACDYELPEFIAGGAPNSVAWAHYTYNAETNDYNLTSSGYAVCTDKGCPAIA</sequence>
<protein>
    <submittedName>
        <fullName evidence="1">Uncharacterized protein</fullName>
    </submittedName>
</protein>
<dbReference type="Proteomes" id="UP000313231">
    <property type="component" value="Unassembled WGS sequence"/>
</dbReference>
<gene>
    <name evidence="1" type="ORF">FHP29_17520</name>
</gene>
<organism evidence="1 2">
    <name type="scientific">Nocardioides albidus</name>
    <dbReference type="NCBI Taxonomy" id="1517589"/>
    <lineage>
        <taxon>Bacteria</taxon>
        <taxon>Bacillati</taxon>
        <taxon>Actinomycetota</taxon>
        <taxon>Actinomycetes</taxon>
        <taxon>Propionibacteriales</taxon>
        <taxon>Nocardioidaceae</taxon>
        <taxon>Nocardioides</taxon>
    </lineage>
</organism>
<comment type="caution">
    <text evidence="1">The sequence shown here is derived from an EMBL/GenBank/DDBJ whole genome shotgun (WGS) entry which is preliminary data.</text>
</comment>
<proteinExistence type="predicted"/>
<dbReference type="RefSeq" id="WP_139624142.1">
    <property type="nucleotide sequence ID" value="NZ_VDMP01000026.1"/>
</dbReference>
<accession>A0A5C4VQ72</accession>
<keyword evidence="2" id="KW-1185">Reference proteome</keyword>
<reference evidence="1 2" key="1">
    <citation type="journal article" date="2016" name="Int. J. Syst. Evol. Microbiol.">
        <title>Nocardioides albidus sp. nov., an actinobacterium isolated from garden soil.</title>
        <authorList>
            <person name="Singh H."/>
            <person name="Du J."/>
            <person name="Trinh H."/>
            <person name="Won K."/>
            <person name="Yang J.E."/>
            <person name="Yin C."/>
            <person name="Kook M."/>
            <person name="Yi T.H."/>
        </authorList>
    </citation>
    <scope>NUCLEOTIDE SEQUENCE [LARGE SCALE GENOMIC DNA]</scope>
    <source>
        <strain evidence="1 2">CCTCC AB 2015297</strain>
    </source>
</reference>
<evidence type="ECO:0000313" key="1">
    <source>
        <dbReference type="EMBL" id="TNM37595.1"/>
    </source>
</evidence>
<dbReference type="OrthoDB" id="4247493at2"/>
<dbReference type="AlphaFoldDB" id="A0A5C4VQ72"/>
<evidence type="ECO:0000313" key="2">
    <source>
        <dbReference type="Proteomes" id="UP000313231"/>
    </source>
</evidence>
<name>A0A5C4VQ72_9ACTN</name>